<comment type="caution">
    <text evidence="2">The sequence shown here is derived from an EMBL/GenBank/DDBJ whole genome shotgun (WGS) entry which is preliminary data.</text>
</comment>
<proteinExistence type="predicted"/>
<protein>
    <recommendedName>
        <fullName evidence="4">DUF4139 domain-containing protein</fullName>
    </recommendedName>
</protein>
<name>A0A9X3XIR4_9BACT</name>
<dbReference type="PANTHER" id="PTHR38075:SF1">
    <property type="entry name" value="DUF4139 DOMAIN-CONTAINING PROTEIN"/>
    <property type="match status" value="1"/>
</dbReference>
<organism evidence="2 3">
    <name type="scientific">Polyangium jinanense</name>
    <dbReference type="NCBI Taxonomy" id="2829994"/>
    <lineage>
        <taxon>Bacteria</taxon>
        <taxon>Pseudomonadati</taxon>
        <taxon>Myxococcota</taxon>
        <taxon>Polyangia</taxon>
        <taxon>Polyangiales</taxon>
        <taxon>Polyangiaceae</taxon>
        <taxon>Polyangium</taxon>
    </lineage>
</organism>
<reference evidence="2 3" key="1">
    <citation type="submission" date="2021-04" db="EMBL/GenBank/DDBJ databases">
        <title>Genome analysis of Polyangium sp.</title>
        <authorList>
            <person name="Li Y."/>
            <person name="Wang J."/>
        </authorList>
    </citation>
    <scope>NUCLEOTIDE SEQUENCE [LARGE SCALE GENOMIC DNA]</scope>
    <source>
        <strain evidence="2 3">SDU14</strain>
    </source>
</reference>
<dbReference type="RefSeq" id="WP_272428113.1">
    <property type="nucleotide sequence ID" value="NZ_JAGTJJ010000085.1"/>
</dbReference>
<keyword evidence="1" id="KW-0732">Signal</keyword>
<dbReference type="Proteomes" id="UP001151081">
    <property type="component" value="Unassembled WGS sequence"/>
</dbReference>
<evidence type="ECO:0008006" key="4">
    <source>
        <dbReference type="Google" id="ProtNLM"/>
    </source>
</evidence>
<evidence type="ECO:0000313" key="3">
    <source>
        <dbReference type="Proteomes" id="UP001151081"/>
    </source>
</evidence>
<feature type="chain" id="PRO_5040898259" description="DUF4139 domain-containing protein" evidence="1">
    <location>
        <begin position="26"/>
        <end position="721"/>
    </location>
</feature>
<feature type="signal peptide" evidence="1">
    <location>
        <begin position="1"/>
        <end position="25"/>
    </location>
</feature>
<dbReference type="PANTHER" id="PTHR38075">
    <property type="entry name" value="DUF4139 DOMAIN-CONTAINING PROTEIN"/>
    <property type="match status" value="1"/>
</dbReference>
<gene>
    <name evidence="2" type="ORF">KEG57_50665</name>
</gene>
<dbReference type="AlphaFoldDB" id="A0A9X3XIR4"/>
<sequence>MLSIPRHFSAILVTALLATSGHALAQTTPKPPLPLKTVRLYESGVGYFERSGRVARDAGLALPVPVSHLDDALKTLVVLGTDGKTSVAGVEFASSISVEKGRALAGLPDGSGPVTHANLLRSLKGSGIELRTARETVKGKLVDVLDPSDDEPGPCVPVAEDEGAKKQGEGAPARCVPRKETTLLVLTTEAEIRKFFLSDVVGVKPTDPSQGARLGASASVASPQGASARRDLRVLAESTSDVTLGYVAEAPVWRSTYRMVLSDKEQRGTLQGWALVHNDTDEEWKKVKIELVNGRPDSFLYPLAAPRYTRRELLTPSEPLSTIPQLVLQTADAMWSEMIGDTFGAGAGGLGLSGYGAGGGGTGEGALGLGSVGTIGHGSGTGSDQGSSTVLSVGDLAKVAEAEGMEAGALFRYSMPVPIDLRAHGSALLPFLQQSVSARRIVLFGSGGGVGRSAARIKNDTKQTLPAGPISFFADGGFAGEAQIDRLKPSETRFLVFGTDIDVELTQNNMLVTDEVQLVEYQGDELVEHFIRHTRVDYTVENRSGGARTVFLYLDLVRNATVNGADELDFDVVSNKPLAVFASEPRSKKVRRIEADEGLSRRTAIPTLNPRALRAMAAAPKLPAAQRTALEEAAKHLTDAEARESLLPKRRADLDELVQDLGRLRGYLAAAQSKDDGEKFTKQILEKEARVKELRTRIAGLGTEVEGYRSRARTALQKLRK</sequence>
<evidence type="ECO:0000313" key="2">
    <source>
        <dbReference type="EMBL" id="MDC3988831.1"/>
    </source>
</evidence>
<evidence type="ECO:0000256" key="1">
    <source>
        <dbReference type="SAM" id="SignalP"/>
    </source>
</evidence>
<dbReference type="EMBL" id="JAGTJJ010000085">
    <property type="protein sequence ID" value="MDC3988831.1"/>
    <property type="molecule type" value="Genomic_DNA"/>
</dbReference>
<accession>A0A9X3XIR4</accession>
<keyword evidence="3" id="KW-1185">Reference proteome</keyword>